<dbReference type="Pfam" id="PF07731">
    <property type="entry name" value="Cu-oxidase_2"/>
    <property type="match status" value="1"/>
</dbReference>
<evidence type="ECO:0000256" key="6">
    <source>
        <dbReference type="ARBA" id="ARBA00041027"/>
    </source>
</evidence>
<evidence type="ECO:0000256" key="8">
    <source>
        <dbReference type="ARBA" id="ARBA00043090"/>
    </source>
</evidence>
<evidence type="ECO:0000256" key="1">
    <source>
        <dbReference type="ARBA" id="ARBA00004418"/>
    </source>
</evidence>
<comment type="caution">
    <text evidence="12">The sequence shown here is derived from an EMBL/GenBank/DDBJ whole genome shotgun (WGS) entry which is preliminary data.</text>
</comment>
<evidence type="ECO:0000256" key="5">
    <source>
        <dbReference type="ARBA" id="ARBA00038978"/>
    </source>
</evidence>
<evidence type="ECO:0000256" key="9">
    <source>
        <dbReference type="ARBA" id="ARBA00048092"/>
    </source>
</evidence>
<evidence type="ECO:0000256" key="2">
    <source>
        <dbReference type="ARBA" id="ARBA00011245"/>
    </source>
</evidence>
<dbReference type="InterPro" id="IPR006311">
    <property type="entry name" value="TAT_signal"/>
</dbReference>
<dbReference type="EMBL" id="JAWIIV010000038">
    <property type="protein sequence ID" value="MEC4722854.1"/>
    <property type="molecule type" value="Genomic_DNA"/>
</dbReference>
<dbReference type="Proteomes" id="UP001352263">
    <property type="component" value="Unassembled WGS sequence"/>
</dbReference>
<dbReference type="SUPFAM" id="SSF49503">
    <property type="entry name" value="Cupredoxins"/>
    <property type="match status" value="3"/>
</dbReference>
<dbReference type="Gene3D" id="2.60.40.420">
    <property type="entry name" value="Cupredoxins - blue copper proteins"/>
    <property type="match status" value="3"/>
</dbReference>
<dbReference type="PROSITE" id="PS51318">
    <property type="entry name" value="TAT"/>
    <property type="match status" value="1"/>
</dbReference>
<dbReference type="InterPro" id="IPR008972">
    <property type="entry name" value="Cupredoxin"/>
</dbReference>
<keyword evidence="4" id="KW-0560">Oxidoreductase</keyword>
<sequence>MSSSSTKESGLSRRNLLKLGMVATGTSIIASRIGDIQAQTTTPSGGYTTTPWMDPLPVNRALAPVGALAPAPAADCDEANGETGRLPHQRWTEFQPRVLYDIDVRQAEHQFHAQGPKNLIWGYNGTLPGSTIVARYGEPVCVRFRNNLPGDAVGYGSPEISTHLHNLHCASESDGFTGDYYSATKAGPSLTAPGRWKDHLYPNTYAGGDAREALGTLWFHDHRMDFTAGNVYRGLAGFYLLFDHIDSGNETDPSPTALRLPSGVGDFDIPLMVQDKQFDASGYVKLDQFNNDGILGNKICVNGKIQPFFDVRRRKYRFRILNASPSRQYEFYLMYKGRAQNFTYIANDGNLLPAPLTMQKIRVAPAERADIIIDFKAFGNIGADDEVILVNRLEQVDGRKPTGKLLTPGDEILKFKIKAGAVDDPSQVPAKLRDLPPIDTKKAVRRRNFEFDRSGGSWTVNGNLFDVTKPLFTVKKGTAEIWTLESKGSWLHPVHIHMEEGRILSRDGKSPPAHERGRKDVYPIIDGEEVEVFIQFRDFIGKYMMHCHNISHEDHAMMVRFDVVD</sequence>
<protein>
    <recommendedName>
        <fullName evidence="6">Multicopper oxidase CueO</fullName>
        <ecNumber evidence="5">1.16.3.4</ecNumber>
    </recommendedName>
    <alternativeName>
        <fullName evidence="7">Copper efflux oxidase</fullName>
    </alternativeName>
    <alternativeName>
        <fullName evidence="8">Cuprous oxidase</fullName>
    </alternativeName>
</protein>
<keyword evidence="3" id="KW-0479">Metal-binding</keyword>
<gene>
    <name evidence="12" type="ORF">RY831_27215</name>
</gene>
<feature type="domain" description="Plastocyanin-like" evidence="10">
    <location>
        <begin position="451"/>
        <end position="563"/>
    </location>
</feature>
<evidence type="ECO:0000259" key="10">
    <source>
        <dbReference type="Pfam" id="PF07731"/>
    </source>
</evidence>
<accession>A0ABU6JGR6</accession>
<dbReference type="Pfam" id="PF07732">
    <property type="entry name" value="Cu-oxidase_3"/>
    <property type="match status" value="1"/>
</dbReference>
<evidence type="ECO:0000313" key="13">
    <source>
        <dbReference type="Proteomes" id="UP001352263"/>
    </source>
</evidence>
<evidence type="ECO:0000256" key="3">
    <source>
        <dbReference type="ARBA" id="ARBA00022723"/>
    </source>
</evidence>
<dbReference type="InterPro" id="IPR011707">
    <property type="entry name" value="Cu-oxidase-like_N"/>
</dbReference>
<dbReference type="PANTHER" id="PTHR48267">
    <property type="entry name" value="CUPREDOXIN SUPERFAMILY PROTEIN"/>
    <property type="match status" value="1"/>
</dbReference>
<dbReference type="RefSeq" id="WP_225984968.1">
    <property type="nucleotide sequence ID" value="NZ_JAWIIV010000038.1"/>
</dbReference>
<comment type="subcellular location">
    <subcellularLocation>
        <location evidence="1">Periplasm</location>
    </subcellularLocation>
</comment>
<proteinExistence type="predicted"/>
<evidence type="ECO:0000259" key="11">
    <source>
        <dbReference type="Pfam" id="PF07732"/>
    </source>
</evidence>
<dbReference type="PROSITE" id="PS00080">
    <property type="entry name" value="MULTICOPPER_OXIDASE2"/>
    <property type="match status" value="1"/>
</dbReference>
<evidence type="ECO:0000256" key="7">
    <source>
        <dbReference type="ARBA" id="ARBA00042896"/>
    </source>
</evidence>
<organism evidence="12 13">
    <name type="scientific">Noviherbaspirillum album</name>
    <dbReference type="NCBI Taxonomy" id="3080276"/>
    <lineage>
        <taxon>Bacteria</taxon>
        <taxon>Pseudomonadati</taxon>
        <taxon>Pseudomonadota</taxon>
        <taxon>Betaproteobacteria</taxon>
        <taxon>Burkholderiales</taxon>
        <taxon>Oxalobacteraceae</taxon>
        <taxon>Noviherbaspirillum</taxon>
    </lineage>
</organism>
<dbReference type="InterPro" id="IPR045087">
    <property type="entry name" value="Cu-oxidase_fam"/>
</dbReference>
<reference evidence="12 13" key="1">
    <citation type="submission" date="2023-10" db="EMBL/GenBank/DDBJ databases">
        <title>Noviherbaspirillum sp. CPCC 100848 genome assembly.</title>
        <authorList>
            <person name="Li X.Y."/>
            <person name="Fang X.M."/>
        </authorList>
    </citation>
    <scope>NUCLEOTIDE SEQUENCE [LARGE SCALE GENOMIC DNA]</scope>
    <source>
        <strain evidence="12 13">CPCC 100848</strain>
    </source>
</reference>
<dbReference type="EC" id="1.16.3.4" evidence="5"/>
<evidence type="ECO:0000256" key="4">
    <source>
        <dbReference type="ARBA" id="ARBA00023002"/>
    </source>
</evidence>
<comment type="catalytic activity">
    <reaction evidence="9">
        <text>4 Cu(+) + O2 + 4 H(+) = 4 Cu(2+) + 2 H2O</text>
        <dbReference type="Rhea" id="RHEA:30083"/>
        <dbReference type="ChEBI" id="CHEBI:15377"/>
        <dbReference type="ChEBI" id="CHEBI:15378"/>
        <dbReference type="ChEBI" id="CHEBI:15379"/>
        <dbReference type="ChEBI" id="CHEBI:29036"/>
        <dbReference type="ChEBI" id="CHEBI:49552"/>
        <dbReference type="EC" id="1.16.3.4"/>
    </reaction>
    <physiologicalReaction direction="left-to-right" evidence="9">
        <dbReference type="Rhea" id="RHEA:30084"/>
    </physiologicalReaction>
</comment>
<feature type="domain" description="Plastocyanin-like" evidence="11">
    <location>
        <begin position="114"/>
        <end position="178"/>
    </location>
</feature>
<dbReference type="PANTHER" id="PTHR48267:SF1">
    <property type="entry name" value="BILIRUBIN OXIDASE"/>
    <property type="match status" value="1"/>
</dbReference>
<keyword evidence="13" id="KW-1185">Reference proteome</keyword>
<dbReference type="CDD" id="cd13889">
    <property type="entry name" value="CuRO_3_BOD"/>
    <property type="match status" value="1"/>
</dbReference>
<dbReference type="InterPro" id="IPR011706">
    <property type="entry name" value="Cu-oxidase_C"/>
</dbReference>
<dbReference type="InterPro" id="IPR002355">
    <property type="entry name" value="Cu_oxidase_Cu_BS"/>
</dbReference>
<evidence type="ECO:0000313" key="12">
    <source>
        <dbReference type="EMBL" id="MEC4722854.1"/>
    </source>
</evidence>
<comment type="subunit">
    <text evidence="2">Monomer.</text>
</comment>
<name>A0ABU6JGR6_9BURK</name>